<evidence type="ECO:0000313" key="2">
    <source>
        <dbReference type="EMBL" id="GBE85918.1"/>
    </source>
</evidence>
<accession>A0A401GUM0</accession>
<dbReference type="GeneID" id="38782835"/>
<dbReference type="RefSeq" id="XP_027616831.1">
    <property type="nucleotide sequence ID" value="XM_027761030.1"/>
</dbReference>
<name>A0A401GUM0_9APHY</name>
<evidence type="ECO:0000256" key="1">
    <source>
        <dbReference type="SAM" id="Phobius"/>
    </source>
</evidence>
<evidence type="ECO:0000313" key="3">
    <source>
        <dbReference type="Proteomes" id="UP000287166"/>
    </source>
</evidence>
<gene>
    <name evidence="2" type="ORF">SCP_0804420</name>
</gene>
<dbReference type="EMBL" id="BFAD01000008">
    <property type="protein sequence ID" value="GBE85918.1"/>
    <property type="molecule type" value="Genomic_DNA"/>
</dbReference>
<sequence>MTSSFDWWPCPSWGASTTTLSTANVLANPTGVATMAGTNPSSVTSNLSQTLTLTAPSETVLPTSASTTASAPSSLIPIIALSPARTACAKLAPRKPFNIAYLAPVFALLGAAFGALAAWFFSRRLYRGRERETLELGGRRACTRQYL</sequence>
<comment type="caution">
    <text evidence="2">The sequence shown here is derived from an EMBL/GenBank/DDBJ whole genome shotgun (WGS) entry which is preliminary data.</text>
</comment>
<reference evidence="2 3" key="1">
    <citation type="journal article" date="2018" name="Sci. Rep.">
        <title>Genome sequence of the cauliflower mushroom Sparassis crispa (Hanabiratake) and its association with beneficial usage.</title>
        <authorList>
            <person name="Kiyama R."/>
            <person name="Furutani Y."/>
            <person name="Kawaguchi K."/>
            <person name="Nakanishi T."/>
        </authorList>
    </citation>
    <scope>NUCLEOTIDE SEQUENCE [LARGE SCALE GENOMIC DNA]</scope>
</reference>
<proteinExistence type="predicted"/>
<keyword evidence="1" id="KW-1133">Transmembrane helix</keyword>
<dbReference type="Proteomes" id="UP000287166">
    <property type="component" value="Unassembled WGS sequence"/>
</dbReference>
<keyword evidence="1" id="KW-0812">Transmembrane</keyword>
<keyword evidence="1" id="KW-0472">Membrane</keyword>
<organism evidence="2 3">
    <name type="scientific">Sparassis crispa</name>
    <dbReference type="NCBI Taxonomy" id="139825"/>
    <lineage>
        <taxon>Eukaryota</taxon>
        <taxon>Fungi</taxon>
        <taxon>Dikarya</taxon>
        <taxon>Basidiomycota</taxon>
        <taxon>Agaricomycotina</taxon>
        <taxon>Agaricomycetes</taxon>
        <taxon>Polyporales</taxon>
        <taxon>Sparassidaceae</taxon>
        <taxon>Sparassis</taxon>
    </lineage>
</organism>
<dbReference type="AlphaFoldDB" id="A0A401GUM0"/>
<keyword evidence="3" id="KW-1185">Reference proteome</keyword>
<feature type="transmembrane region" description="Helical" evidence="1">
    <location>
        <begin position="99"/>
        <end position="121"/>
    </location>
</feature>
<dbReference type="OrthoDB" id="3269515at2759"/>
<protein>
    <submittedName>
        <fullName evidence="2">Uncharacterized protein</fullName>
    </submittedName>
</protein>
<dbReference type="InParanoid" id="A0A401GUM0"/>